<protein>
    <submittedName>
        <fullName evidence="2">DUF2235 domain-containing protein</fullName>
    </submittedName>
</protein>
<sequence length="580" mass="65326">MASSPFKVRRISDVGLPETSVRKATRAALELHADLVENCKTCPKPVWFTAFFDGTGNNFTVDGFGQVDPKQVKYSNVAKLAQFAHCKNAPSSRTAFQYIEGVGTPCNKEGVSDSGKGMDNTLGMSAAAKGEARIRWMMRELKKHVDQHMPFVNQINIAVFGFSRGATQARAFVRMLGEEMGAWDGQSLLWNQAGLDGKHPRVVVYFLGIFDTVSSTGFGGSKGETVAKYVAPAAATVLLPGGIVIGPAAGGVLHEIDEGGHAAWAHDLTITPYVDRCVHFVAGHEVREKFPSDSIRRNKDLPANSVELVYPGMHSDVGGGYGWASPSYQEGRSNELARIPLCHMFIEAYKAGVPLDPPDAVLKRAGTLFDISEELERTYWTYMGPAPSWAMESLETAVVWHMQHYYEWRESRRRRLNDGRLKIAVQDKYMEMTDKDWADDVQNIAESQTGYFRSQIGVQQHAIYDAYKHKLMDTMKPQERADFDLFFDRYVHDSIAGFKQQMIEAWTGLRVVEASRWSINRKYFMGKRGKRFLYWRYESDGTAYAGVRFDDNDVDENYDSEEARRARQGALEAREFQWTR</sequence>
<dbReference type="AlphaFoldDB" id="A0A3N7HSE7"/>
<organism evidence="2 3">
    <name type="scientific">Piscinibacter terrae</name>
    <dbReference type="NCBI Taxonomy" id="2496871"/>
    <lineage>
        <taxon>Bacteria</taxon>
        <taxon>Pseudomonadati</taxon>
        <taxon>Pseudomonadota</taxon>
        <taxon>Betaproteobacteria</taxon>
        <taxon>Burkholderiales</taxon>
        <taxon>Sphaerotilaceae</taxon>
        <taxon>Piscinibacter</taxon>
    </lineage>
</organism>
<comment type="caution">
    <text evidence="2">The sequence shown here is derived from an EMBL/GenBank/DDBJ whole genome shotgun (WGS) entry which is preliminary data.</text>
</comment>
<feature type="domain" description="T6SS Phospholipase effector Tle1-like catalytic" evidence="1">
    <location>
        <begin position="197"/>
        <end position="345"/>
    </location>
</feature>
<dbReference type="Proteomes" id="UP000267464">
    <property type="component" value="Unassembled WGS sequence"/>
</dbReference>
<dbReference type="PANTHER" id="PTHR33840">
    <property type="match status" value="1"/>
</dbReference>
<gene>
    <name evidence="2" type="ORF">DZC73_16640</name>
</gene>
<dbReference type="RefSeq" id="WP_124541477.1">
    <property type="nucleotide sequence ID" value="NZ_QUSW01000004.1"/>
</dbReference>
<evidence type="ECO:0000313" key="3">
    <source>
        <dbReference type="Proteomes" id="UP000267464"/>
    </source>
</evidence>
<dbReference type="InterPro" id="IPR018712">
    <property type="entry name" value="Tle1-like_cat"/>
</dbReference>
<dbReference type="Pfam" id="PF09994">
    <property type="entry name" value="T6SS_Tle1-like_cat"/>
    <property type="match status" value="2"/>
</dbReference>
<keyword evidence="3" id="KW-1185">Reference proteome</keyword>
<dbReference type="OrthoDB" id="4378831at2"/>
<proteinExistence type="predicted"/>
<dbReference type="EMBL" id="QUSW01000004">
    <property type="protein sequence ID" value="RQP23751.1"/>
    <property type="molecule type" value="Genomic_DNA"/>
</dbReference>
<feature type="domain" description="T6SS Phospholipase effector Tle1-like catalytic" evidence="1">
    <location>
        <begin position="51"/>
        <end position="177"/>
    </location>
</feature>
<name>A0A3N7HSE7_9BURK</name>
<reference evidence="2 3" key="2">
    <citation type="submission" date="2018-12" db="EMBL/GenBank/DDBJ databases">
        <title>Rhizobacter gummiphilus sp. nov., a rubber-degrading bacterium isolated from the soil of a botanical garden in Japan.</title>
        <authorList>
            <person name="Shunsuke S.S."/>
        </authorList>
    </citation>
    <scope>NUCLEOTIDE SEQUENCE [LARGE SCALE GENOMIC DNA]</scope>
    <source>
        <strain evidence="2 3">S-16</strain>
    </source>
</reference>
<dbReference type="PANTHER" id="PTHR33840:SF1">
    <property type="entry name" value="TLE1 PHOSPHOLIPASE DOMAIN-CONTAINING PROTEIN"/>
    <property type="match status" value="1"/>
</dbReference>
<accession>A0A3N7HSE7</accession>
<reference evidence="2 3" key="1">
    <citation type="submission" date="2018-08" db="EMBL/GenBank/DDBJ databases">
        <authorList>
            <person name="Khan S.A."/>
            <person name="Jeon C.O."/>
            <person name="Chun B.H."/>
            <person name="Jeong S.E."/>
        </authorList>
    </citation>
    <scope>NUCLEOTIDE SEQUENCE [LARGE SCALE GENOMIC DNA]</scope>
    <source>
        <strain evidence="2 3">S-16</strain>
    </source>
</reference>
<evidence type="ECO:0000313" key="2">
    <source>
        <dbReference type="EMBL" id="RQP23751.1"/>
    </source>
</evidence>
<evidence type="ECO:0000259" key="1">
    <source>
        <dbReference type="Pfam" id="PF09994"/>
    </source>
</evidence>